<proteinExistence type="inferred from homology"/>
<dbReference type="InterPro" id="IPR002136">
    <property type="entry name" value="Ribosomal_uL4"/>
</dbReference>
<dbReference type="GO" id="GO:1990904">
    <property type="term" value="C:ribonucleoprotein complex"/>
    <property type="evidence" value="ECO:0007669"/>
    <property type="project" value="UniProtKB-KW"/>
</dbReference>
<dbReference type="GO" id="GO:0005743">
    <property type="term" value="C:mitochondrial inner membrane"/>
    <property type="evidence" value="ECO:0007669"/>
    <property type="project" value="UniProtKB-ARBA"/>
</dbReference>
<dbReference type="SUPFAM" id="SSF52166">
    <property type="entry name" value="Ribosomal protein L4"/>
    <property type="match status" value="1"/>
</dbReference>
<evidence type="ECO:0000256" key="7">
    <source>
        <dbReference type="ARBA" id="ARBA00082711"/>
    </source>
</evidence>
<evidence type="ECO:0000256" key="5">
    <source>
        <dbReference type="ARBA" id="ARBA00023274"/>
    </source>
</evidence>
<evidence type="ECO:0000313" key="9">
    <source>
        <dbReference type="Ensembl" id="ENSNMLP00000026867.1"/>
    </source>
</evidence>
<comment type="similarity">
    <text evidence="2">Belongs to the universal ribosomal protein uL4 family.</text>
</comment>
<keyword evidence="5" id="KW-0687">Ribonucleoprotein</keyword>
<keyword evidence="4" id="KW-0496">Mitochondrion</keyword>
<protein>
    <recommendedName>
        <fullName evidence="6">Large ribosomal subunit protein uL4m</fullName>
    </recommendedName>
    <alternativeName>
        <fullName evidence="7">39S ribosomal protein L4, mitochondrial</fullName>
    </alternativeName>
</protein>
<dbReference type="InterPro" id="IPR013005">
    <property type="entry name" value="Ribosomal_uL4-like"/>
</dbReference>
<evidence type="ECO:0000256" key="1">
    <source>
        <dbReference type="ARBA" id="ARBA00004173"/>
    </source>
</evidence>
<dbReference type="InterPro" id="IPR023574">
    <property type="entry name" value="Ribosomal_uL4_dom_sf"/>
</dbReference>
<dbReference type="FunFam" id="3.40.1370.10:FF:000005">
    <property type="entry name" value="39S ribosomal protein L4, mitochondrial"/>
    <property type="match status" value="1"/>
</dbReference>
<name>A0A8C6TUK0_9GOBI</name>
<reference evidence="9" key="1">
    <citation type="submission" date="2025-08" db="UniProtKB">
        <authorList>
            <consortium name="Ensembl"/>
        </authorList>
    </citation>
    <scope>IDENTIFICATION</scope>
</reference>
<organism evidence="9 10">
    <name type="scientific">Neogobius melanostomus</name>
    <name type="common">round goby</name>
    <dbReference type="NCBI Taxonomy" id="47308"/>
    <lineage>
        <taxon>Eukaryota</taxon>
        <taxon>Metazoa</taxon>
        <taxon>Chordata</taxon>
        <taxon>Craniata</taxon>
        <taxon>Vertebrata</taxon>
        <taxon>Euteleostomi</taxon>
        <taxon>Actinopterygii</taxon>
        <taxon>Neopterygii</taxon>
        <taxon>Teleostei</taxon>
        <taxon>Neoteleostei</taxon>
        <taxon>Acanthomorphata</taxon>
        <taxon>Gobiaria</taxon>
        <taxon>Gobiiformes</taxon>
        <taxon>Gobioidei</taxon>
        <taxon>Gobiidae</taxon>
        <taxon>Benthophilinae</taxon>
        <taxon>Neogobiini</taxon>
        <taxon>Neogobius</taxon>
    </lineage>
</organism>
<dbReference type="GO" id="GO:0006412">
    <property type="term" value="P:translation"/>
    <property type="evidence" value="ECO:0007669"/>
    <property type="project" value="InterPro"/>
</dbReference>
<dbReference type="GO" id="GO:0005840">
    <property type="term" value="C:ribosome"/>
    <property type="evidence" value="ECO:0007669"/>
    <property type="project" value="UniProtKB-KW"/>
</dbReference>
<dbReference type="AlphaFoldDB" id="A0A8C6TUK0"/>
<evidence type="ECO:0000256" key="8">
    <source>
        <dbReference type="SAM" id="MobiDB-lite"/>
    </source>
</evidence>
<comment type="subcellular location">
    <subcellularLocation>
        <location evidence="1">Mitochondrion</location>
    </subcellularLocation>
</comment>
<sequence length="278" mass="31105">MLRLSLVVCGRGTARRFASSLAGESGVPPNLLLPTNLVDPSRSKRPPPASDSTLPVLRSCDAPVPAHLSPVRTWVQTLMKPNDEVLGLTELHPDVFAVPPRLDILHQVEIWQKNFKRISHAHTKVRSEVRGGGRKPWNQKGGGRARHSSIRWSGSRAPGSTSYYYMLPMKVRVLGLKVALSSKMAQDYLHIVDSLDVPTPDSQYLTDLIKQKHWGKSVLLALKTVNIIPAIGLNVHSILKHESLVLTLETVRFLEEKLLWHDTRFTALYPFKLPYSDI</sequence>
<dbReference type="Ensembl" id="ENSNMLT00000030029.1">
    <property type="protein sequence ID" value="ENSNMLP00000026867.1"/>
    <property type="gene ID" value="ENSNMLG00000017149.1"/>
</dbReference>
<accession>A0A8C6TUK0</accession>
<evidence type="ECO:0000256" key="2">
    <source>
        <dbReference type="ARBA" id="ARBA00010528"/>
    </source>
</evidence>
<feature type="region of interest" description="Disordered" evidence="8">
    <location>
        <begin position="124"/>
        <end position="153"/>
    </location>
</feature>
<evidence type="ECO:0000256" key="3">
    <source>
        <dbReference type="ARBA" id="ARBA00022980"/>
    </source>
</evidence>
<dbReference type="Gene3D" id="3.40.1370.10">
    <property type="match status" value="1"/>
</dbReference>
<evidence type="ECO:0000313" key="10">
    <source>
        <dbReference type="Proteomes" id="UP000694523"/>
    </source>
</evidence>
<dbReference type="PANTHER" id="PTHR10746:SF6">
    <property type="entry name" value="LARGE RIBOSOMAL SUBUNIT PROTEIN UL4M"/>
    <property type="match status" value="1"/>
</dbReference>
<reference evidence="9" key="2">
    <citation type="submission" date="2025-09" db="UniProtKB">
        <authorList>
            <consortium name="Ensembl"/>
        </authorList>
    </citation>
    <scope>IDENTIFICATION</scope>
</reference>
<evidence type="ECO:0000256" key="6">
    <source>
        <dbReference type="ARBA" id="ARBA00040565"/>
    </source>
</evidence>
<keyword evidence="3" id="KW-0689">Ribosomal protein</keyword>
<keyword evidence="10" id="KW-1185">Reference proteome</keyword>
<dbReference type="Proteomes" id="UP000694523">
    <property type="component" value="Unplaced"/>
</dbReference>
<dbReference type="Pfam" id="PF00573">
    <property type="entry name" value="Ribosomal_L4"/>
    <property type="match status" value="1"/>
</dbReference>
<dbReference type="PANTHER" id="PTHR10746">
    <property type="entry name" value="50S RIBOSOMAL PROTEIN L4"/>
    <property type="match status" value="1"/>
</dbReference>
<dbReference type="GO" id="GO:0003735">
    <property type="term" value="F:structural constituent of ribosome"/>
    <property type="evidence" value="ECO:0007669"/>
    <property type="project" value="InterPro"/>
</dbReference>
<feature type="region of interest" description="Disordered" evidence="8">
    <location>
        <begin position="32"/>
        <end position="57"/>
    </location>
</feature>
<evidence type="ECO:0000256" key="4">
    <source>
        <dbReference type="ARBA" id="ARBA00023128"/>
    </source>
</evidence>